<name>A0A4Q7MT26_9BACT</name>
<dbReference type="Gene3D" id="2.60.40.1120">
    <property type="entry name" value="Carboxypeptidase-like, regulatory domain"/>
    <property type="match status" value="1"/>
</dbReference>
<dbReference type="SUPFAM" id="SSF49478">
    <property type="entry name" value="Cna protein B-type domain"/>
    <property type="match status" value="1"/>
</dbReference>
<keyword evidence="1" id="KW-0732">Signal</keyword>
<dbReference type="OrthoDB" id="606930at2"/>
<dbReference type="RefSeq" id="WP_130542233.1">
    <property type="nucleotide sequence ID" value="NZ_CP042431.1"/>
</dbReference>
<feature type="chain" id="PRO_5020210499" evidence="1">
    <location>
        <begin position="20"/>
        <end position="932"/>
    </location>
</feature>
<dbReference type="Pfam" id="PF14905">
    <property type="entry name" value="OMP_b-brl_3"/>
    <property type="match status" value="1"/>
</dbReference>
<dbReference type="InterPro" id="IPR041700">
    <property type="entry name" value="OMP_b-brl_3"/>
</dbReference>
<gene>
    <name evidence="3" type="ORF">EV199_3667</name>
</gene>
<reference evidence="3 4" key="1">
    <citation type="submission" date="2019-02" db="EMBL/GenBank/DDBJ databases">
        <title>Genomic Encyclopedia of Type Strains, Phase IV (KMG-IV): sequencing the most valuable type-strain genomes for metagenomic binning, comparative biology and taxonomic classification.</title>
        <authorList>
            <person name="Goeker M."/>
        </authorList>
    </citation>
    <scope>NUCLEOTIDE SEQUENCE [LARGE SCALE GENOMIC DNA]</scope>
    <source>
        <strain evidence="3 4">DSM 18116</strain>
    </source>
</reference>
<sequence length="932" mass="103470">MKKLFYALVLTILPSLLFAQKNGMVKGVLYDSVTKQAVSSATISLLHQKDSSLVGFTMSDDQGKFHLDKLSNGKYRLMITHVNYHNSNQLFSISDTSGQKDLGRIFLADLSQTLQEVVVTAEAPPITMLGDTVQYNAGSFKVAPNSNVEQLLKKLPGVKVDKDGSITAQGEKVKKVLVDGKEFFGNDPKMATRNLPADAVDKVQVYDKLSEQAQVTGFDDGSSQKTVNLKLKKDKNKGMFGRVTAGGGTDDRFEGRFNLNSFNGNRRLSLVGMTNNTNSDGFSFNDIMSMTGARASIAGGGGITMVTMDASALQGGSGSSGNIRTIWGGGVNYNDMIGKADVSGNYFYNHYNPRTASETSRQNFLGDSSWLYKQSSITDNINNSHRLNMVADIPLDSFHSIRIAPSINTQDTRNNVSRDYKTMLNDGKLVNEGSNRSTDHTKGYTFKNDILFRKLFRKQGRTFSLNLSTNLNASDGKGTLQSATGFYKPAGSLTNRDTISQRNEQSSDLRSYQAKAVYTEPIFKRSLLEFSAGNSYQKAGSQKTTWDIDRTSKQEKVNEDYSNDYTNTYGTTEAGMRFRSKGKKYEYSLGGSWQRASLSGTITAGTKDSVLKKDFDNFLPNATFKYTFKQMHILNLMYRTSTNQPSAGQLQPVPDNSDPLNIRLGNPDLKQEFNNMLTMGLNMVNPYEGRSLFFNLTAQLTNNKIVDGDSLTEKGIRITKPVNANGVYNLSGNVNAGLPLKFFKGRLGLGSSVNYSSSKQLLNQKENQIRSFTAGPNVSLDLSLTDMLDITLRAGVNYNRVKYALSPELNNKYFSQTYESELSWTLPKDFFFTTDFSYVANNRLTEGYNLRVPLWNASVSKQFLKNKRGEIRISAFDLLNQNVDVTRNADRNYIEDVRSTVLQRYFLLTFTYNLNKMGGPPGGGVQIRTIGR</sequence>
<feature type="domain" description="Outer membrane protein beta-barrel" evidence="2">
    <location>
        <begin position="456"/>
        <end position="767"/>
    </location>
</feature>
<dbReference type="Pfam" id="PF13715">
    <property type="entry name" value="CarbopepD_reg_2"/>
    <property type="match status" value="1"/>
</dbReference>
<keyword evidence="3" id="KW-0675">Receptor</keyword>
<feature type="signal peptide" evidence="1">
    <location>
        <begin position="1"/>
        <end position="19"/>
    </location>
</feature>
<evidence type="ECO:0000313" key="3">
    <source>
        <dbReference type="EMBL" id="RZS71757.1"/>
    </source>
</evidence>
<evidence type="ECO:0000256" key="1">
    <source>
        <dbReference type="SAM" id="SignalP"/>
    </source>
</evidence>
<keyword evidence="4" id="KW-1185">Reference proteome</keyword>
<proteinExistence type="predicted"/>
<dbReference type="EMBL" id="SGXA01000002">
    <property type="protein sequence ID" value="RZS71757.1"/>
    <property type="molecule type" value="Genomic_DNA"/>
</dbReference>
<dbReference type="Proteomes" id="UP000293874">
    <property type="component" value="Unassembled WGS sequence"/>
</dbReference>
<comment type="caution">
    <text evidence="3">The sequence shown here is derived from an EMBL/GenBank/DDBJ whole genome shotgun (WGS) entry which is preliminary data.</text>
</comment>
<dbReference type="AlphaFoldDB" id="A0A4Q7MT26"/>
<evidence type="ECO:0000313" key="4">
    <source>
        <dbReference type="Proteomes" id="UP000293874"/>
    </source>
</evidence>
<dbReference type="SUPFAM" id="SSF56935">
    <property type="entry name" value="Porins"/>
    <property type="match status" value="1"/>
</dbReference>
<evidence type="ECO:0000259" key="2">
    <source>
        <dbReference type="Pfam" id="PF14905"/>
    </source>
</evidence>
<accession>A0A4Q7MT26</accession>
<organism evidence="3 4">
    <name type="scientific">Pseudobacter ginsenosidimutans</name>
    <dbReference type="NCBI Taxonomy" id="661488"/>
    <lineage>
        <taxon>Bacteria</taxon>
        <taxon>Pseudomonadati</taxon>
        <taxon>Bacteroidota</taxon>
        <taxon>Chitinophagia</taxon>
        <taxon>Chitinophagales</taxon>
        <taxon>Chitinophagaceae</taxon>
        <taxon>Pseudobacter</taxon>
    </lineage>
</organism>
<protein>
    <submittedName>
        <fullName evidence="3">Outer membrane receptor protein involved in Fe transport</fullName>
    </submittedName>
</protein>